<evidence type="ECO:0000313" key="4">
    <source>
        <dbReference type="Proteomes" id="UP001595871"/>
    </source>
</evidence>
<evidence type="ECO:0000256" key="2">
    <source>
        <dbReference type="SAM" id="Phobius"/>
    </source>
</evidence>
<reference evidence="4" key="1">
    <citation type="journal article" date="2019" name="Int. J. Syst. Evol. Microbiol.">
        <title>The Global Catalogue of Microorganisms (GCM) 10K type strain sequencing project: providing services to taxonomists for standard genome sequencing and annotation.</title>
        <authorList>
            <consortium name="The Broad Institute Genomics Platform"/>
            <consortium name="The Broad Institute Genome Sequencing Center for Infectious Disease"/>
            <person name="Wu L."/>
            <person name="Ma J."/>
        </authorList>
    </citation>
    <scope>NUCLEOTIDE SEQUENCE [LARGE SCALE GENOMIC DNA]</scope>
    <source>
        <strain evidence="4">CCM 3243</strain>
    </source>
</reference>
<keyword evidence="4" id="KW-1185">Reference proteome</keyword>
<keyword evidence="2" id="KW-0472">Membrane</keyword>
<comment type="caution">
    <text evidence="3">The sequence shown here is derived from an EMBL/GenBank/DDBJ whole genome shotgun (WGS) entry which is preliminary data.</text>
</comment>
<keyword evidence="2" id="KW-1133">Transmembrane helix</keyword>
<proteinExistence type="predicted"/>
<protein>
    <recommendedName>
        <fullName evidence="5">Secreted protein</fullName>
    </recommendedName>
</protein>
<feature type="region of interest" description="Disordered" evidence="1">
    <location>
        <begin position="82"/>
        <end position="114"/>
    </location>
</feature>
<feature type="compositionally biased region" description="Basic and acidic residues" evidence="1">
    <location>
        <begin position="82"/>
        <end position="103"/>
    </location>
</feature>
<accession>A0ABV8NE58</accession>
<organism evidence="3 4">
    <name type="scientific">Streptomyces flavovirens</name>
    <dbReference type="NCBI Taxonomy" id="52258"/>
    <lineage>
        <taxon>Bacteria</taxon>
        <taxon>Bacillati</taxon>
        <taxon>Actinomycetota</taxon>
        <taxon>Actinomycetes</taxon>
        <taxon>Kitasatosporales</taxon>
        <taxon>Streptomycetaceae</taxon>
        <taxon>Streptomyces</taxon>
    </lineage>
</organism>
<name>A0ABV8NE58_9ACTN</name>
<feature type="transmembrane region" description="Helical" evidence="2">
    <location>
        <begin position="13"/>
        <end position="34"/>
    </location>
</feature>
<keyword evidence="2" id="KW-0812">Transmembrane</keyword>
<dbReference type="Proteomes" id="UP001595871">
    <property type="component" value="Unassembled WGS sequence"/>
</dbReference>
<dbReference type="EMBL" id="JBHSCF010000055">
    <property type="protein sequence ID" value="MFC4190442.1"/>
    <property type="molecule type" value="Genomic_DNA"/>
</dbReference>
<dbReference type="RefSeq" id="WP_200693835.1">
    <property type="nucleotide sequence ID" value="NZ_BAAAYA010000005.1"/>
</dbReference>
<evidence type="ECO:0000256" key="1">
    <source>
        <dbReference type="SAM" id="MobiDB-lite"/>
    </source>
</evidence>
<evidence type="ECO:0008006" key="5">
    <source>
        <dbReference type="Google" id="ProtNLM"/>
    </source>
</evidence>
<sequence>MSDSTGVLVVDTVVVWAAATAAITAGLALLWAMVRGIRRIVARVDEIVDDWQGIPGRPGVEGRPGVMERLSGIEQRLSGVEHELHPNSGHSLRDAIDRVDRRTGQLADDQEQTE</sequence>
<gene>
    <name evidence="3" type="ORF">ACFO3R_29295</name>
</gene>
<evidence type="ECO:0000313" key="3">
    <source>
        <dbReference type="EMBL" id="MFC4190442.1"/>
    </source>
</evidence>